<reference evidence="8 9" key="1">
    <citation type="submission" date="2016-10" db="EMBL/GenBank/DDBJ databases">
        <title>Rodentibacter gen. nov. and new species.</title>
        <authorList>
            <person name="Christensen H."/>
        </authorList>
    </citation>
    <scope>NUCLEOTIDE SEQUENCE [LARGE SCALE GENOMIC DNA]</scope>
    <source>
        <strain evidence="9">ppn416</strain>
    </source>
</reference>
<dbReference type="EMBL" id="MLHN01000031">
    <property type="protein sequence ID" value="OOF48441.1"/>
    <property type="molecule type" value="Genomic_DNA"/>
</dbReference>
<comment type="caution">
    <text evidence="8">The sequence shown here is derived from an EMBL/GenBank/DDBJ whole genome shotgun (WGS) entry which is preliminary data.</text>
</comment>
<dbReference type="RefSeq" id="WP_077543117.1">
    <property type="nucleotide sequence ID" value="NZ_MLHN01000031.1"/>
</dbReference>
<dbReference type="GO" id="GO:0005886">
    <property type="term" value="C:plasma membrane"/>
    <property type="evidence" value="ECO:0007669"/>
    <property type="project" value="UniProtKB-SubCell"/>
</dbReference>
<evidence type="ECO:0000313" key="9">
    <source>
        <dbReference type="Proteomes" id="UP000188481"/>
    </source>
</evidence>
<evidence type="ECO:0000256" key="1">
    <source>
        <dbReference type="ARBA" id="ARBA00004651"/>
    </source>
</evidence>
<protein>
    <recommendedName>
        <fullName evidence="7">Sulfatase N-terminal domain-containing protein</fullName>
    </recommendedName>
</protein>
<keyword evidence="2" id="KW-1003">Cell membrane</keyword>
<dbReference type="STRING" id="1908264.BKK54_10885"/>
<dbReference type="Proteomes" id="UP000188481">
    <property type="component" value="Unassembled WGS sequence"/>
</dbReference>
<organism evidence="8 9">
    <name type="scientific">Rodentibacter genomosp. 1</name>
    <dbReference type="NCBI Taxonomy" id="1908264"/>
    <lineage>
        <taxon>Bacteria</taxon>
        <taxon>Pseudomonadati</taxon>
        <taxon>Pseudomonadota</taxon>
        <taxon>Gammaproteobacteria</taxon>
        <taxon>Pasteurellales</taxon>
        <taxon>Pasteurellaceae</taxon>
        <taxon>Rodentibacter</taxon>
    </lineage>
</organism>
<feature type="transmembrane region" description="Helical" evidence="6">
    <location>
        <begin position="28"/>
        <end position="45"/>
    </location>
</feature>
<dbReference type="InterPro" id="IPR000917">
    <property type="entry name" value="Sulfatase_N"/>
</dbReference>
<keyword evidence="9" id="KW-1185">Reference proteome</keyword>
<dbReference type="CDD" id="cd16015">
    <property type="entry name" value="LTA_synthase"/>
    <property type="match status" value="1"/>
</dbReference>
<dbReference type="PANTHER" id="PTHR47371">
    <property type="entry name" value="LIPOTEICHOIC ACID SYNTHASE"/>
    <property type="match status" value="1"/>
</dbReference>
<sequence>MIAYTFLSLFTIAAIIFIVNSHYRWTYLFAISLFVFFFGGMLTLTGQWQRALNFSSVFFVALMLFHRLKIHYYKQPLLISDFFLVVDWRNWETLLHYKGALVGVIGLLTLLGYAIFGWSDTESLGIFGHIFGGILLLGSFALMWHYSKNPQALQVWLDSLPDDGRDVFLNLPMSCRGIFFKVPQFSGEGENFTKKMTALYAEQTEPTPATDKPDIVVALLESTLNPHQFAFTRQNIPPLPMFEQQKDTVFMSPLRVHTFAGATWRSEFAFLAGVPCTDFGALASGVFYSVVPHLKSGLIKNLRAQGYFCVALSPFTKGNYNAKSAYDHFGFDLMLQPQDLGYPAPLSKNLWTISSEEMMTYTRMILEKQHPSLEKINQPIFVYVLTMREHGPYNLDMENIYHLEMPNLNEKSISSLNDYTQRIVALNEAIEKMDEYLHQRNKPFVFGYFGDHQVAFDNTIPAKKGDFPFPDYITQFVVRSNATTPFKQEQDFLDLAFAGGLLLDVAGLSAQDKFMEANQAMRQLSEGKLEDSPNNQFVNDYRHYLYQTLKIAQ</sequence>
<evidence type="ECO:0000256" key="4">
    <source>
        <dbReference type="ARBA" id="ARBA00022989"/>
    </source>
</evidence>
<feature type="transmembrane region" description="Helical" evidence="6">
    <location>
        <begin position="99"/>
        <end position="118"/>
    </location>
</feature>
<evidence type="ECO:0000256" key="6">
    <source>
        <dbReference type="SAM" id="Phobius"/>
    </source>
</evidence>
<keyword evidence="4 6" id="KW-1133">Transmembrane helix</keyword>
<feature type="transmembrane region" description="Helical" evidence="6">
    <location>
        <begin position="51"/>
        <end position="68"/>
    </location>
</feature>
<dbReference type="PANTHER" id="PTHR47371:SF3">
    <property type="entry name" value="PHOSPHOGLYCEROL TRANSFERASE I"/>
    <property type="match status" value="1"/>
</dbReference>
<evidence type="ECO:0000259" key="7">
    <source>
        <dbReference type="Pfam" id="PF00884"/>
    </source>
</evidence>
<dbReference type="AlphaFoldDB" id="A0A1V3J0J7"/>
<feature type="domain" description="Sulfatase N-terminal" evidence="7">
    <location>
        <begin position="214"/>
        <end position="486"/>
    </location>
</feature>
<accession>A0A1V3J0J7</accession>
<gene>
    <name evidence="8" type="ORF">BKK54_10885</name>
</gene>
<evidence type="ECO:0000256" key="3">
    <source>
        <dbReference type="ARBA" id="ARBA00022692"/>
    </source>
</evidence>
<dbReference type="InterPro" id="IPR050448">
    <property type="entry name" value="OpgB/LTA_synthase_biosynth"/>
</dbReference>
<feature type="transmembrane region" description="Helical" evidence="6">
    <location>
        <begin position="6"/>
        <end position="23"/>
    </location>
</feature>
<proteinExistence type="predicted"/>
<dbReference type="SUPFAM" id="SSF53649">
    <property type="entry name" value="Alkaline phosphatase-like"/>
    <property type="match status" value="1"/>
</dbReference>
<keyword evidence="5 6" id="KW-0472">Membrane</keyword>
<dbReference type="InterPro" id="IPR017850">
    <property type="entry name" value="Alkaline_phosphatase_core_sf"/>
</dbReference>
<evidence type="ECO:0000256" key="5">
    <source>
        <dbReference type="ARBA" id="ARBA00023136"/>
    </source>
</evidence>
<keyword evidence="3 6" id="KW-0812">Transmembrane</keyword>
<name>A0A1V3J0J7_9PAST</name>
<dbReference type="Pfam" id="PF00884">
    <property type="entry name" value="Sulfatase"/>
    <property type="match status" value="1"/>
</dbReference>
<evidence type="ECO:0000313" key="8">
    <source>
        <dbReference type="EMBL" id="OOF48441.1"/>
    </source>
</evidence>
<feature type="transmembrane region" description="Helical" evidence="6">
    <location>
        <begin position="124"/>
        <end position="144"/>
    </location>
</feature>
<evidence type="ECO:0000256" key="2">
    <source>
        <dbReference type="ARBA" id="ARBA00022475"/>
    </source>
</evidence>
<dbReference type="Gene3D" id="3.40.720.10">
    <property type="entry name" value="Alkaline Phosphatase, subunit A"/>
    <property type="match status" value="1"/>
</dbReference>
<comment type="subcellular location">
    <subcellularLocation>
        <location evidence="1">Cell membrane</location>
        <topology evidence="1">Multi-pass membrane protein</topology>
    </subcellularLocation>
</comment>